<organism evidence="1 2">
    <name type="scientific">Klebsiella michiganensis</name>
    <dbReference type="NCBI Taxonomy" id="1134687"/>
    <lineage>
        <taxon>Bacteria</taxon>
        <taxon>Pseudomonadati</taxon>
        <taxon>Pseudomonadota</taxon>
        <taxon>Gammaproteobacteria</taxon>
        <taxon>Enterobacterales</taxon>
        <taxon>Enterobacteriaceae</taxon>
        <taxon>Klebsiella/Raoultella group</taxon>
        <taxon>Klebsiella</taxon>
    </lineage>
</organism>
<evidence type="ECO:0000313" key="2">
    <source>
        <dbReference type="Proteomes" id="UP000464389"/>
    </source>
</evidence>
<protein>
    <submittedName>
        <fullName evidence="1">Cytoplasmic protein</fullName>
    </submittedName>
</protein>
<dbReference type="RefSeq" id="WP_162121062.1">
    <property type="nucleotide sequence ID" value="NZ_CP048108.1"/>
</dbReference>
<reference evidence="1 2" key="1">
    <citation type="submission" date="2020-01" db="EMBL/GenBank/DDBJ databases">
        <title>Bactrocera dorsalis gut bacteria genome.</title>
        <authorList>
            <person name="Zhang H."/>
            <person name="Cai Z."/>
        </authorList>
    </citation>
    <scope>NUCLEOTIDE SEQUENCE [LARGE SCALE GENOMIC DNA]</scope>
    <source>
        <strain evidence="1 2">BD177</strain>
    </source>
</reference>
<accession>A0A6P1UMI0</accession>
<sequence>MKSYRLVVRQQGRVVGHFETTGSEALEDVCGVGSLFGAVGGYQCDLQVSDSEKRILESGPEGMKILSREKCYRPFKAAR</sequence>
<gene>
    <name evidence="1" type="ORF">GW952_00295</name>
</gene>
<proteinExistence type="predicted"/>
<dbReference type="EMBL" id="CP048108">
    <property type="protein sequence ID" value="QHS44171.1"/>
    <property type="molecule type" value="Genomic_DNA"/>
</dbReference>
<evidence type="ECO:0000313" key="1">
    <source>
        <dbReference type="EMBL" id="QHS44171.1"/>
    </source>
</evidence>
<name>A0A6P1UMI0_9ENTR</name>
<dbReference type="Proteomes" id="UP000464389">
    <property type="component" value="Chromosome"/>
</dbReference>
<dbReference type="AlphaFoldDB" id="A0A6P1UMI0"/>